<dbReference type="PANTHER" id="PTHR28094:SF1">
    <property type="entry name" value="MEIOTICALLY UP-REGULATED GENE 113 PROTEIN"/>
    <property type="match status" value="1"/>
</dbReference>
<dbReference type="GeneID" id="38779574"/>
<organism evidence="2 3">
    <name type="scientific">Sparassis crispa</name>
    <dbReference type="NCBI Taxonomy" id="139825"/>
    <lineage>
        <taxon>Eukaryota</taxon>
        <taxon>Fungi</taxon>
        <taxon>Dikarya</taxon>
        <taxon>Basidiomycota</taxon>
        <taxon>Agaricomycotina</taxon>
        <taxon>Agaricomycetes</taxon>
        <taxon>Polyporales</taxon>
        <taxon>Sparassidaceae</taxon>
        <taxon>Sparassis</taxon>
    </lineage>
</organism>
<sequence>MPSMLDLFKRHKTHSTERAQAHDDADDVARRLASFTLRGDPDEQHRRHSDQNARPGGFVGGFSLAVPDDRVPLPPHDASADSAWTVQFPAPARYGPPPPGPLPRPPAFSPMPVPQHAPQPMSMTMQHALAAPFASPEHASSEQHLRPAIPDVPTRPYSDPAVPTRQAASSSAERPPAPVRVRAAQHLRPYAPDISARTQSDLVVSVHDGAVPSSSAATQRSVPTTPRRPPAVRTPSSAPSKPVSSRGPPQRPPLQSPIQRRRAASSPPSSTSTSVLNTVQCNGTTKADKRCKKRVKVSPDADTELDQYFCHIHMKALLEPKEIILRTKDGDRYVKVADWIPEYLQHSTQANLRLTMEKPISKADVPGYIYTFEIRDSENTEHIQLKVGRAVKLTKRIDEWSKQCGSKPQVLRGYWPSGVDTDDGSLMKGRVRVGEKGMWCHRVERLVHLELADLAVNSPYLDDDFPKTRAQPQDTPTREASTRKKTPCSDCDKIHREIFTFARSEHSRYHGKEWESLVRPVIEKWGGFVEAYFGREVVDLTLDD</sequence>
<dbReference type="Pfam" id="PF13455">
    <property type="entry name" value="MUG113"/>
    <property type="match status" value="1"/>
</dbReference>
<dbReference type="InParanoid" id="A0A401GKF9"/>
<feature type="compositionally biased region" description="Basic and acidic residues" evidence="1">
    <location>
        <begin position="39"/>
        <end position="51"/>
    </location>
</feature>
<dbReference type="Proteomes" id="UP000287166">
    <property type="component" value="Unassembled WGS sequence"/>
</dbReference>
<dbReference type="AlphaFoldDB" id="A0A401GKF9"/>
<reference evidence="2 3" key="1">
    <citation type="journal article" date="2018" name="Sci. Rep.">
        <title>Genome sequence of the cauliflower mushroom Sparassis crispa (Hanabiratake) and its association with beneficial usage.</title>
        <authorList>
            <person name="Kiyama R."/>
            <person name="Furutani Y."/>
            <person name="Kawaguchi K."/>
            <person name="Nakanishi T."/>
        </authorList>
    </citation>
    <scope>NUCLEOTIDE SEQUENCE [LARGE SCALE GENOMIC DNA]</scope>
</reference>
<feature type="compositionally biased region" description="Low complexity" evidence="1">
    <location>
        <begin position="220"/>
        <end position="240"/>
    </location>
</feature>
<feature type="compositionally biased region" description="Pro residues" evidence="1">
    <location>
        <begin position="94"/>
        <end position="117"/>
    </location>
</feature>
<feature type="region of interest" description="Disordered" evidence="1">
    <location>
        <begin position="463"/>
        <end position="486"/>
    </location>
</feature>
<feature type="compositionally biased region" description="Low complexity" evidence="1">
    <location>
        <begin position="264"/>
        <end position="274"/>
    </location>
</feature>
<name>A0A401GKF9_9APHY</name>
<dbReference type="OrthoDB" id="2417614at2759"/>
<proteinExistence type="predicted"/>
<gene>
    <name evidence="2" type="ORF">SCP_0410420</name>
</gene>
<evidence type="ECO:0000313" key="2">
    <source>
        <dbReference type="EMBL" id="GBE82657.1"/>
    </source>
</evidence>
<feature type="region of interest" description="Disordered" evidence="1">
    <location>
        <begin position="132"/>
        <end position="177"/>
    </location>
</feature>
<dbReference type="EMBL" id="BFAD01000004">
    <property type="protein sequence ID" value="GBE82657.1"/>
    <property type="molecule type" value="Genomic_DNA"/>
</dbReference>
<evidence type="ECO:0008006" key="4">
    <source>
        <dbReference type="Google" id="ProtNLM"/>
    </source>
</evidence>
<comment type="caution">
    <text evidence="2">The sequence shown here is derived from an EMBL/GenBank/DDBJ whole genome shotgun (WGS) entry which is preliminary data.</text>
</comment>
<protein>
    <recommendedName>
        <fullName evidence="4">DUF1766-domain-containing protein</fullName>
    </recommendedName>
</protein>
<dbReference type="PANTHER" id="PTHR28094">
    <property type="entry name" value="MEIOTICALLY UP-REGULATED GENE 113 PROTEIN"/>
    <property type="match status" value="1"/>
</dbReference>
<evidence type="ECO:0000313" key="3">
    <source>
        <dbReference type="Proteomes" id="UP000287166"/>
    </source>
</evidence>
<accession>A0A401GKF9</accession>
<dbReference type="InterPro" id="IPR053006">
    <property type="entry name" value="Meiosis_regulatory"/>
</dbReference>
<feature type="region of interest" description="Disordered" evidence="1">
    <location>
        <begin position="210"/>
        <end position="279"/>
    </location>
</feature>
<dbReference type="RefSeq" id="XP_027613570.1">
    <property type="nucleotide sequence ID" value="XM_027757769.1"/>
</dbReference>
<feature type="region of interest" description="Disordered" evidence="1">
    <location>
        <begin position="36"/>
        <end position="117"/>
    </location>
</feature>
<keyword evidence="3" id="KW-1185">Reference proteome</keyword>
<evidence type="ECO:0000256" key="1">
    <source>
        <dbReference type="SAM" id="MobiDB-lite"/>
    </source>
</evidence>
<dbReference type="STRING" id="139825.A0A401GKF9"/>